<reference evidence="2" key="1">
    <citation type="submission" date="2018-05" db="EMBL/GenBank/DDBJ databases">
        <authorList>
            <person name="Lanie J.A."/>
            <person name="Ng W.-L."/>
            <person name="Kazmierczak K.M."/>
            <person name="Andrzejewski T.M."/>
            <person name="Davidsen T.M."/>
            <person name="Wayne K.J."/>
            <person name="Tettelin H."/>
            <person name="Glass J.I."/>
            <person name="Rusch D."/>
            <person name="Podicherti R."/>
            <person name="Tsui H.-C.T."/>
            <person name="Winkler M.E."/>
        </authorList>
    </citation>
    <scope>NUCLEOTIDE SEQUENCE</scope>
</reference>
<dbReference type="InterPro" id="IPR050259">
    <property type="entry name" value="SDR"/>
</dbReference>
<name>A0A381QF17_9ZZZZ</name>
<dbReference type="EMBL" id="UINC01001298">
    <property type="protein sequence ID" value="SUZ76989.1"/>
    <property type="molecule type" value="Genomic_DNA"/>
</dbReference>
<gene>
    <name evidence="2" type="ORF">METZ01_LOCUS29843</name>
</gene>
<proteinExistence type="inferred from homology"/>
<dbReference type="InterPro" id="IPR002347">
    <property type="entry name" value="SDR_fam"/>
</dbReference>
<protein>
    <recommendedName>
        <fullName evidence="3">3-oxoacyl-ACP reductase</fullName>
    </recommendedName>
</protein>
<dbReference type="SUPFAM" id="SSF51735">
    <property type="entry name" value="NAD(P)-binding Rossmann-fold domains"/>
    <property type="match status" value="1"/>
</dbReference>
<dbReference type="CDD" id="cd05344">
    <property type="entry name" value="BKR_like_SDR_like"/>
    <property type="match status" value="1"/>
</dbReference>
<dbReference type="AlphaFoldDB" id="A0A381QF17"/>
<dbReference type="PRINTS" id="PR00080">
    <property type="entry name" value="SDRFAMILY"/>
</dbReference>
<dbReference type="PANTHER" id="PTHR42879:SF6">
    <property type="entry name" value="NADPH-DEPENDENT REDUCTASE BACG"/>
    <property type="match status" value="1"/>
</dbReference>
<sequence length="237" mass="25062">MAREGANLVICARTVAPLEEAGQWIHDATGAEVVAVPADLSDPEDVDRLIKTAEQDFGKIDILVTNTGGPPPGPFESHSVEAWSAAVEQNLNSVLNLTRAVLPAMKKAKWGRIINITSVAVKQPIDGLILSNAVRAAVTGFAKTLANEVASSGITVNNVMPGFTRTERLDGLAENISETQGITVKEAFARWEAQSPMGRIGEPKEFAALVAFLASERASYITGTSIPVDGGFIQAVL</sequence>
<accession>A0A381QF17</accession>
<evidence type="ECO:0000313" key="2">
    <source>
        <dbReference type="EMBL" id="SUZ76989.1"/>
    </source>
</evidence>
<dbReference type="Pfam" id="PF13561">
    <property type="entry name" value="adh_short_C2"/>
    <property type="match status" value="1"/>
</dbReference>
<evidence type="ECO:0008006" key="3">
    <source>
        <dbReference type="Google" id="ProtNLM"/>
    </source>
</evidence>
<evidence type="ECO:0000256" key="1">
    <source>
        <dbReference type="ARBA" id="ARBA00006484"/>
    </source>
</evidence>
<dbReference type="InterPro" id="IPR036291">
    <property type="entry name" value="NAD(P)-bd_dom_sf"/>
</dbReference>
<comment type="similarity">
    <text evidence="1">Belongs to the short-chain dehydrogenases/reductases (SDR) family.</text>
</comment>
<organism evidence="2">
    <name type="scientific">marine metagenome</name>
    <dbReference type="NCBI Taxonomy" id="408172"/>
    <lineage>
        <taxon>unclassified sequences</taxon>
        <taxon>metagenomes</taxon>
        <taxon>ecological metagenomes</taxon>
    </lineage>
</organism>
<dbReference type="PANTHER" id="PTHR42879">
    <property type="entry name" value="3-OXOACYL-(ACYL-CARRIER-PROTEIN) REDUCTASE"/>
    <property type="match status" value="1"/>
</dbReference>
<dbReference type="PRINTS" id="PR00081">
    <property type="entry name" value="GDHRDH"/>
</dbReference>
<dbReference type="FunFam" id="3.40.50.720:FF:000084">
    <property type="entry name" value="Short-chain dehydrogenase reductase"/>
    <property type="match status" value="1"/>
</dbReference>
<dbReference type="Gene3D" id="3.40.50.720">
    <property type="entry name" value="NAD(P)-binding Rossmann-like Domain"/>
    <property type="match status" value="1"/>
</dbReference>